<feature type="compositionally biased region" description="Acidic residues" evidence="1">
    <location>
        <begin position="122"/>
        <end position="137"/>
    </location>
</feature>
<sequence>MSDSELSEAVDLPTDAKITECLQQVVRDGLKADEDITINLARSRAEKALALDAEFFKNNTTWKSKSKEIIQATVEDRQSPVKPKKSVPKAKAKPAPKAGTKRKSDEAQPKTKRQKKAVAPPESDEDDDEVAADSEIEDGAKSPAPASNAKVSKKTSVGDSEDEEPKADDSALSEPPKEADEAPKTNGKPAMDDDSDMSDVIDEPLPKKKRQKKSTSPSANKDKTKKAAKPAKAGKELTVDDEEIKRLQGWLVKCGIRKVWGKELAKCDTSKAKIKHLRSLLEDAGMTGRYSAEKAKQIKESRELAAEIEAANEFNDQWGQKKGEIQEESEESAVEEEIKARPRKPRGLIDFGDSGDEDSP</sequence>
<evidence type="ECO:0000256" key="1">
    <source>
        <dbReference type="SAM" id="MobiDB-lite"/>
    </source>
</evidence>
<evidence type="ECO:0008006" key="4">
    <source>
        <dbReference type="Google" id="ProtNLM"/>
    </source>
</evidence>
<keyword evidence="3" id="KW-1185">Reference proteome</keyword>
<dbReference type="PANTHER" id="PTHR15410">
    <property type="entry name" value="HIRA-INTERACTING PROTEIN 3"/>
    <property type="match status" value="1"/>
</dbReference>
<feature type="compositionally biased region" description="Basic residues" evidence="1">
    <location>
        <begin position="82"/>
        <end position="94"/>
    </location>
</feature>
<dbReference type="EMBL" id="JAUTXT010000035">
    <property type="protein sequence ID" value="KAK3672167.1"/>
    <property type="molecule type" value="Genomic_DNA"/>
</dbReference>
<feature type="compositionally biased region" description="Acidic residues" evidence="1">
    <location>
        <begin position="192"/>
        <end position="202"/>
    </location>
</feature>
<evidence type="ECO:0000313" key="2">
    <source>
        <dbReference type="EMBL" id="KAK3672167.1"/>
    </source>
</evidence>
<comment type="caution">
    <text evidence="2">The sequence shown here is derived from an EMBL/GenBank/DDBJ whole genome shotgun (WGS) entry which is preliminary data.</text>
</comment>
<proteinExistence type="predicted"/>
<dbReference type="Proteomes" id="UP001274830">
    <property type="component" value="Unassembled WGS sequence"/>
</dbReference>
<name>A0AAE0WH64_9PEZI</name>
<gene>
    <name evidence="2" type="ORF">LTR78_007920</name>
</gene>
<reference evidence="2" key="1">
    <citation type="submission" date="2023-07" db="EMBL/GenBank/DDBJ databases">
        <title>Black Yeasts Isolated from many extreme environments.</title>
        <authorList>
            <person name="Coleine C."/>
            <person name="Stajich J.E."/>
            <person name="Selbmann L."/>
        </authorList>
    </citation>
    <scope>NUCLEOTIDE SEQUENCE</scope>
    <source>
        <strain evidence="2">CCFEE 5485</strain>
    </source>
</reference>
<evidence type="ECO:0000313" key="3">
    <source>
        <dbReference type="Proteomes" id="UP001274830"/>
    </source>
</evidence>
<protein>
    <recommendedName>
        <fullName evidence="4">Transcriptional regulator</fullName>
    </recommendedName>
</protein>
<feature type="region of interest" description="Disordered" evidence="1">
    <location>
        <begin position="315"/>
        <end position="360"/>
    </location>
</feature>
<organism evidence="2 3">
    <name type="scientific">Recurvomyces mirabilis</name>
    <dbReference type="NCBI Taxonomy" id="574656"/>
    <lineage>
        <taxon>Eukaryota</taxon>
        <taxon>Fungi</taxon>
        <taxon>Dikarya</taxon>
        <taxon>Ascomycota</taxon>
        <taxon>Pezizomycotina</taxon>
        <taxon>Dothideomycetes</taxon>
        <taxon>Dothideomycetidae</taxon>
        <taxon>Mycosphaerellales</taxon>
        <taxon>Teratosphaeriaceae</taxon>
        <taxon>Recurvomyces</taxon>
    </lineage>
</organism>
<accession>A0AAE0WH64</accession>
<dbReference type="InterPro" id="IPR037647">
    <property type="entry name" value="HIRIP3"/>
</dbReference>
<dbReference type="PANTHER" id="PTHR15410:SF2">
    <property type="entry name" value="HIRA-INTERACTING PROTEIN 3"/>
    <property type="match status" value="1"/>
</dbReference>
<dbReference type="AlphaFoldDB" id="A0AAE0WH64"/>
<dbReference type="GO" id="GO:0005634">
    <property type="term" value="C:nucleus"/>
    <property type="evidence" value="ECO:0007669"/>
    <property type="project" value="TreeGrafter"/>
</dbReference>
<feature type="compositionally biased region" description="Acidic residues" evidence="1">
    <location>
        <begin position="326"/>
        <end position="335"/>
    </location>
</feature>
<feature type="region of interest" description="Disordered" evidence="1">
    <location>
        <begin position="72"/>
        <end position="240"/>
    </location>
</feature>